<dbReference type="RefSeq" id="WP_259123750.1">
    <property type="nucleotide sequence ID" value="NZ_JANTZO010000005.1"/>
</dbReference>
<proteinExistence type="predicted"/>
<gene>
    <name evidence="2" type="ORF">GGP61_001450</name>
</gene>
<dbReference type="SUPFAM" id="SSF101082">
    <property type="entry name" value="Typo IV secretion system protein TraC"/>
    <property type="match status" value="1"/>
</dbReference>
<reference evidence="2" key="1">
    <citation type="submission" date="2022-08" db="EMBL/GenBank/DDBJ databases">
        <title>Genomic Encyclopedia of Type Strains, Phase V (KMG-V): Genome sequencing to study the core and pangenomes of soil and plant-associated prokaryotes.</title>
        <authorList>
            <person name="Whitman W."/>
        </authorList>
    </citation>
    <scope>NUCLEOTIDE SEQUENCE</scope>
    <source>
        <strain evidence="2">SP3049</strain>
    </source>
</reference>
<protein>
    <submittedName>
        <fullName evidence="2">P-type conjugative transfer protein TrbJ</fullName>
    </submittedName>
</protein>
<evidence type="ECO:0000313" key="3">
    <source>
        <dbReference type="Proteomes" id="UP001155057"/>
    </source>
</evidence>
<evidence type="ECO:0000313" key="2">
    <source>
        <dbReference type="EMBL" id="MCS3709846.1"/>
    </source>
</evidence>
<organism evidence="2 3">
    <name type="scientific">Salinibacter ruber</name>
    <dbReference type="NCBI Taxonomy" id="146919"/>
    <lineage>
        <taxon>Bacteria</taxon>
        <taxon>Pseudomonadati</taxon>
        <taxon>Rhodothermota</taxon>
        <taxon>Rhodothermia</taxon>
        <taxon>Rhodothermales</taxon>
        <taxon>Salinibacteraceae</taxon>
        <taxon>Salinibacter</taxon>
    </lineage>
</organism>
<dbReference type="AlphaFoldDB" id="A0A9X2Q250"/>
<feature type="signal peptide" evidence="1">
    <location>
        <begin position="1"/>
        <end position="33"/>
    </location>
</feature>
<dbReference type="EMBL" id="JANUAE010000004">
    <property type="protein sequence ID" value="MCS3709846.1"/>
    <property type="molecule type" value="Genomic_DNA"/>
</dbReference>
<dbReference type="Proteomes" id="UP001155057">
    <property type="component" value="Unassembled WGS sequence"/>
</dbReference>
<dbReference type="InterPro" id="IPR023220">
    <property type="entry name" value="T4SS_VirB5-domain"/>
</dbReference>
<evidence type="ECO:0000256" key="1">
    <source>
        <dbReference type="SAM" id="SignalP"/>
    </source>
</evidence>
<dbReference type="Gene3D" id="1.20.58.430">
    <property type="entry name" value="Type IV secretion system, VirB5-domain"/>
    <property type="match status" value="1"/>
</dbReference>
<sequence>MTRLLSFRPKTFLARLALILALFGLPAISPPSADDPSETMLPGGPETVQAGGIPTIDIGQIFGHLTNFAQMLDQVSQIRKQYNLVRDNFRTLASITGWDALNDFFKPIDNFFASTFDPVFEVARLGYGGWKSLRDDYYDYEKGSMSGKSLQKQVTHAGSMTMEMLKDTFTEPAKANRKLDSLQAKVQQVNSCIEEAAKGNLSARQCQAHLESLGVRQMGQIEKALAKQTALIAAQGLNDRATIRHRREVLGRLRDRARQETFDFVDNGPQYTDVLR</sequence>
<keyword evidence="1" id="KW-0732">Signal</keyword>
<feature type="chain" id="PRO_5040750691" evidence="1">
    <location>
        <begin position="34"/>
        <end position="276"/>
    </location>
</feature>
<comment type="caution">
    <text evidence="2">The sequence shown here is derived from an EMBL/GenBank/DDBJ whole genome shotgun (WGS) entry which is preliminary data.</text>
</comment>
<name>A0A9X2Q250_9BACT</name>
<accession>A0A9X2Q250</accession>